<gene>
    <name evidence="1" type="ORF">F5144DRAFT_588891</name>
</gene>
<reference evidence="1 2" key="1">
    <citation type="journal article" date="2021" name="Nat. Commun.">
        <title>Genetic determinants of endophytism in the Arabidopsis root mycobiome.</title>
        <authorList>
            <person name="Mesny F."/>
            <person name="Miyauchi S."/>
            <person name="Thiergart T."/>
            <person name="Pickel B."/>
            <person name="Atanasova L."/>
            <person name="Karlsson M."/>
            <person name="Huettel B."/>
            <person name="Barry K.W."/>
            <person name="Haridas S."/>
            <person name="Chen C."/>
            <person name="Bauer D."/>
            <person name="Andreopoulos W."/>
            <person name="Pangilinan J."/>
            <person name="LaButti K."/>
            <person name="Riley R."/>
            <person name="Lipzen A."/>
            <person name="Clum A."/>
            <person name="Drula E."/>
            <person name="Henrissat B."/>
            <person name="Kohler A."/>
            <person name="Grigoriev I.V."/>
            <person name="Martin F.M."/>
            <person name="Hacquard S."/>
        </authorList>
    </citation>
    <scope>NUCLEOTIDE SEQUENCE [LARGE SCALE GENOMIC DNA]</scope>
    <source>
        <strain evidence="1 2">MPI-SDFR-AT-0079</strain>
    </source>
</reference>
<proteinExistence type="predicted"/>
<keyword evidence="2" id="KW-1185">Reference proteome</keyword>
<name>A0ACB7PRQ1_9PEZI</name>
<evidence type="ECO:0000313" key="1">
    <source>
        <dbReference type="EMBL" id="KAH6650408.1"/>
    </source>
</evidence>
<dbReference type="Proteomes" id="UP000724584">
    <property type="component" value="Unassembled WGS sequence"/>
</dbReference>
<sequence length="248" mass="28186">MMTTTPAMPAQLDRKQPRFPGLRVRPAQSYDFPAMARMANEIFQHERDIDHFDRYRSVKMGYEDEATAAERLLAAETDWRLADMRKNRRTPGRHFLVATYLKQAAAYLTSLHGAQPREEILGWAEWQDPGRLIVATSTPSDSLSDSDQSENSPYRLMGRPGVALNELRPILEEMRLVHARQELVVPPNGLAVNLSDALRSFNEAAIRQPEDWKRWSKEFLPNCLDKYGDVHGRHLAQPVGMTASAAAF</sequence>
<dbReference type="EMBL" id="JAGIZQ010000001">
    <property type="protein sequence ID" value="KAH6650408.1"/>
    <property type="molecule type" value="Genomic_DNA"/>
</dbReference>
<evidence type="ECO:0000313" key="2">
    <source>
        <dbReference type="Proteomes" id="UP000724584"/>
    </source>
</evidence>
<protein>
    <submittedName>
        <fullName evidence="1">Uncharacterized protein</fullName>
    </submittedName>
</protein>
<organism evidence="1 2">
    <name type="scientific">Chaetomium tenue</name>
    <dbReference type="NCBI Taxonomy" id="1854479"/>
    <lineage>
        <taxon>Eukaryota</taxon>
        <taxon>Fungi</taxon>
        <taxon>Dikarya</taxon>
        <taxon>Ascomycota</taxon>
        <taxon>Pezizomycotina</taxon>
        <taxon>Sordariomycetes</taxon>
        <taxon>Sordariomycetidae</taxon>
        <taxon>Sordariales</taxon>
        <taxon>Chaetomiaceae</taxon>
        <taxon>Chaetomium</taxon>
    </lineage>
</organism>
<accession>A0ACB7PRQ1</accession>
<comment type="caution">
    <text evidence="1">The sequence shown here is derived from an EMBL/GenBank/DDBJ whole genome shotgun (WGS) entry which is preliminary data.</text>
</comment>